<evidence type="ECO:0000313" key="1">
    <source>
        <dbReference type="EMBL" id="KKN10481.1"/>
    </source>
</evidence>
<dbReference type="EMBL" id="LAZR01004240">
    <property type="protein sequence ID" value="KKN10481.1"/>
    <property type="molecule type" value="Genomic_DNA"/>
</dbReference>
<reference evidence="1" key="1">
    <citation type="journal article" date="2015" name="Nature">
        <title>Complex archaea that bridge the gap between prokaryotes and eukaryotes.</title>
        <authorList>
            <person name="Spang A."/>
            <person name="Saw J.H."/>
            <person name="Jorgensen S.L."/>
            <person name="Zaremba-Niedzwiedzka K."/>
            <person name="Martijn J."/>
            <person name="Lind A.E."/>
            <person name="van Eijk R."/>
            <person name="Schleper C."/>
            <person name="Guy L."/>
            <person name="Ettema T.J."/>
        </authorList>
    </citation>
    <scope>NUCLEOTIDE SEQUENCE</scope>
</reference>
<protein>
    <submittedName>
        <fullName evidence="1">Uncharacterized protein</fullName>
    </submittedName>
</protein>
<dbReference type="AlphaFoldDB" id="A0A0F9QBB7"/>
<organism evidence="1">
    <name type="scientific">marine sediment metagenome</name>
    <dbReference type="NCBI Taxonomy" id="412755"/>
    <lineage>
        <taxon>unclassified sequences</taxon>
        <taxon>metagenomes</taxon>
        <taxon>ecological metagenomes</taxon>
    </lineage>
</organism>
<sequence>MGNIDIKKIYIYEGIYVFSWKEAYFRYEFYLNKKIFLMELPNKFKDLLSEKAKKFNDKYGINDMPITIGKDPFNKIQAIAICYPYFDNFSPKIGVDIVTGRIRRMRGDLKLETYKPKRDKHGKVILDENKKPIMQHRKKYHVPYDLYAKILDKNGDEKLKYPYINKYG</sequence>
<gene>
    <name evidence="1" type="ORF">LCGC14_1036030</name>
</gene>
<accession>A0A0F9QBB7</accession>
<comment type="caution">
    <text evidence="1">The sequence shown here is derived from an EMBL/GenBank/DDBJ whole genome shotgun (WGS) entry which is preliminary data.</text>
</comment>
<name>A0A0F9QBB7_9ZZZZ</name>
<proteinExistence type="predicted"/>